<comment type="caution">
    <text evidence="2">The sequence shown here is derived from an EMBL/GenBank/DDBJ whole genome shotgun (WGS) entry which is preliminary data.</text>
</comment>
<feature type="compositionally biased region" description="Polar residues" evidence="1">
    <location>
        <begin position="419"/>
        <end position="445"/>
    </location>
</feature>
<organism evidence="2 3">
    <name type="scientific">Streptomyces johnsoniae</name>
    <dbReference type="NCBI Taxonomy" id="3075532"/>
    <lineage>
        <taxon>Bacteria</taxon>
        <taxon>Bacillati</taxon>
        <taxon>Actinomycetota</taxon>
        <taxon>Actinomycetes</taxon>
        <taxon>Kitasatosporales</taxon>
        <taxon>Streptomycetaceae</taxon>
        <taxon>Streptomyces</taxon>
    </lineage>
</organism>
<feature type="compositionally biased region" description="Polar residues" evidence="1">
    <location>
        <begin position="311"/>
        <end position="322"/>
    </location>
</feature>
<feature type="compositionally biased region" description="Basic and acidic residues" evidence="1">
    <location>
        <begin position="463"/>
        <end position="472"/>
    </location>
</feature>
<feature type="compositionally biased region" description="Low complexity" evidence="1">
    <location>
        <begin position="168"/>
        <end position="184"/>
    </location>
</feature>
<protein>
    <submittedName>
        <fullName evidence="2">Uncharacterized protein</fullName>
    </submittedName>
</protein>
<gene>
    <name evidence="2" type="ORF">RM779_00085</name>
</gene>
<keyword evidence="3" id="KW-1185">Reference proteome</keyword>
<proteinExistence type="predicted"/>
<accession>A0ABU2RW79</accession>
<name>A0ABU2RW79_9ACTN</name>
<dbReference type="Proteomes" id="UP001183615">
    <property type="component" value="Unassembled WGS sequence"/>
</dbReference>
<feature type="region of interest" description="Disordered" evidence="1">
    <location>
        <begin position="147"/>
        <end position="184"/>
    </location>
</feature>
<reference evidence="3" key="1">
    <citation type="submission" date="2023-07" db="EMBL/GenBank/DDBJ databases">
        <title>30 novel species of actinomycetes from the DSMZ collection.</title>
        <authorList>
            <person name="Nouioui I."/>
        </authorList>
    </citation>
    <scope>NUCLEOTIDE SEQUENCE [LARGE SCALE GENOMIC DNA]</scope>
    <source>
        <strain evidence="3">DSM 41886</strain>
    </source>
</reference>
<evidence type="ECO:0000313" key="3">
    <source>
        <dbReference type="Proteomes" id="UP001183615"/>
    </source>
</evidence>
<sequence>MSEHELEKHEVLAGLVARADPGAVETRARALLEMVPMIREVGDLIAARVAAMEWRGEAAEVVRAWGDHFRQESATLSEYAERVGGAMTVAGQVLAKVKSAMPPTRPSPLVPLADASGFEQTMAEVDRQEAIRLIDSLDSAYRLASDAMSRAPEPRFEPFTGLEDDIRPPVGASGPSGPAGAPASTHFGSASVYAAGGGEWSQGFSTMPPSTPSVPSEFVSGATTPNPVPSGDEWIGTSLDSLASGPDTRAPVGPATPPAPSPVAPPVGGAENMQFPVANPQWRDSPRPAGGGPLRTPQPNTQQPAFRPTVNPVSNVHSSTAHSGGHPVGGGSTPQSPMAGRPPMTGFPGSRMPRDTEHGGILGGVPRQPDSYRRALPQNGIISAGAPPAFRDPATGAVRGPGGALVGRPASQLGDESRSYGSRTGTEQTTPRRGAFSSPSTTSGITGRPSPPANGRRRKRRRNEREQQEKDR</sequence>
<feature type="region of interest" description="Disordered" evidence="1">
    <location>
        <begin position="203"/>
        <end position="472"/>
    </location>
</feature>
<dbReference type="RefSeq" id="WP_311614462.1">
    <property type="nucleotide sequence ID" value="NZ_JAVREV010000001.1"/>
</dbReference>
<evidence type="ECO:0000313" key="2">
    <source>
        <dbReference type="EMBL" id="MDT0441002.1"/>
    </source>
</evidence>
<feature type="compositionally biased region" description="Low complexity" evidence="1">
    <location>
        <begin position="205"/>
        <end position="216"/>
    </location>
</feature>
<dbReference type="EMBL" id="JAVREV010000001">
    <property type="protein sequence ID" value="MDT0441002.1"/>
    <property type="molecule type" value="Genomic_DNA"/>
</dbReference>
<evidence type="ECO:0000256" key="1">
    <source>
        <dbReference type="SAM" id="MobiDB-lite"/>
    </source>
</evidence>
<feature type="compositionally biased region" description="Pro residues" evidence="1">
    <location>
        <begin position="254"/>
        <end position="265"/>
    </location>
</feature>